<accession>A0A9X6RPV1</accession>
<feature type="compositionally biased region" description="Basic and acidic residues" evidence="1">
    <location>
        <begin position="26"/>
        <end position="36"/>
    </location>
</feature>
<organism evidence="2 3">
    <name type="scientific">Hypsibius exemplaris</name>
    <name type="common">Freshwater tardigrade</name>
    <dbReference type="NCBI Taxonomy" id="2072580"/>
    <lineage>
        <taxon>Eukaryota</taxon>
        <taxon>Metazoa</taxon>
        <taxon>Ecdysozoa</taxon>
        <taxon>Tardigrada</taxon>
        <taxon>Eutardigrada</taxon>
        <taxon>Parachela</taxon>
        <taxon>Hypsibioidea</taxon>
        <taxon>Hypsibiidae</taxon>
        <taxon>Hypsibius</taxon>
    </lineage>
</organism>
<protein>
    <submittedName>
        <fullName evidence="2">Uncharacterized protein</fullName>
    </submittedName>
</protein>
<gene>
    <name evidence="2" type="ORF">BV898_19834</name>
</gene>
<dbReference type="Proteomes" id="UP000192578">
    <property type="component" value="Unassembled WGS sequence"/>
</dbReference>
<evidence type="ECO:0000313" key="2">
    <source>
        <dbReference type="EMBL" id="OWA55447.1"/>
    </source>
</evidence>
<name>A0A9X6RPV1_HYPEX</name>
<evidence type="ECO:0000313" key="3">
    <source>
        <dbReference type="Proteomes" id="UP000192578"/>
    </source>
</evidence>
<dbReference type="AlphaFoldDB" id="A0A9X6RPV1"/>
<evidence type="ECO:0000256" key="1">
    <source>
        <dbReference type="SAM" id="MobiDB-lite"/>
    </source>
</evidence>
<reference evidence="3" key="1">
    <citation type="submission" date="2017-01" db="EMBL/GenBank/DDBJ databases">
        <title>Comparative genomics of anhydrobiosis in the tardigrade Hypsibius dujardini.</title>
        <authorList>
            <person name="Yoshida Y."/>
            <person name="Koutsovoulos G."/>
            <person name="Laetsch D."/>
            <person name="Stevens L."/>
            <person name="Kumar S."/>
            <person name="Horikawa D."/>
            <person name="Ishino K."/>
            <person name="Komine S."/>
            <person name="Tomita M."/>
            <person name="Blaxter M."/>
            <person name="Arakawa K."/>
        </authorList>
    </citation>
    <scope>NUCLEOTIDE SEQUENCE [LARGE SCALE GENOMIC DNA]</scope>
    <source>
        <strain evidence="3">Z151</strain>
    </source>
</reference>
<sequence length="79" mass="9071">MNLVRVAAVDDIEERASGKSFSTAHNKHDTSSREHSQTPSQKFWERRPTSVLQAHLVQARMNDRIKNFRDCVPPLNNRG</sequence>
<proteinExistence type="predicted"/>
<feature type="region of interest" description="Disordered" evidence="1">
    <location>
        <begin position="16"/>
        <end position="45"/>
    </location>
</feature>
<comment type="caution">
    <text evidence="2">The sequence shown here is derived from an EMBL/GenBank/DDBJ whole genome shotgun (WGS) entry which is preliminary data.</text>
</comment>
<dbReference type="EMBL" id="MTYJ01000799">
    <property type="protein sequence ID" value="OWA55447.1"/>
    <property type="molecule type" value="Genomic_DNA"/>
</dbReference>
<keyword evidence="3" id="KW-1185">Reference proteome</keyword>